<keyword evidence="3" id="KW-0731">Sigma factor</keyword>
<dbReference type="SUPFAM" id="SSF88659">
    <property type="entry name" value="Sigma3 and sigma4 domains of RNA polymerase sigma factors"/>
    <property type="match status" value="1"/>
</dbReference>
<evidence type="ECO:0000256" key="2">
    <source>
        <dbReference type="ARBA" id="ARBA00023015"/>
    </source>
</evidence>
<dbReference type="Pfam" id="PF04542">
    <property type="entry name" value="Sigma70_r2"/>
    <property type="match status" value="1"/>
</dbReference>
<evidence type="ECO:0000256" key="3">
    <source>
        <dbReference type="ARBA" id="ARBA00023082"/>
    </source>
</evidence>
<keyword evidence="9" id="KW-1185">Reference proteome</keyword>
<dbReference type="InterPro" id="IPR013325">
    <property type="entry name" value="RNA_pol_sigma_r2"/>
</dbReference>
<dbReference type="PANTHER" id="PTHR43133">
    <property type="entry name" value="RNA POLYMERASE ECF-TYPE SIGMA FACTO"/>
    <property type="match status" value="1"/>
</dbReference>
<sequence length="193" mass="21832">MPGIDANPGQNKIDDARLAVRAAEGDDLAFNRIMQRHGPAIFRFLYRMLRDAGDAEDAAQETFVAAHRNLFRYDPERPLLAWLFRIARNKARDHVRRQVVRRWLTAETGNDRYPAQDPSPERVVEDRDDLAALESAIARLPEGLRTPLLLSAVEDLPHSEIAEIMGLSVKGVEMRIYRARKKIAALSGLRPEG</sequence>
<dbReference type="InterPro" id="IPR014284">
    <property type="entry name" value="RNA_pol_sigma-70_dom"/>
</dbReference>
<evidence type="ECO:0000256" key="5">
    <source>
        <dbReference type="ARBA" id="ARBA00023163"/>
    </source>
</evidence>
<accession>A0ABV6ZW44</accession>
<evidence type="ECO:0000313" key="8">
    <source>
        <dbReference type="EMBL" id="MFC2925649.1"/>
    </source>
</evidence>
<dbReference type="InterPro" id="IPR013324">
    <property type="entry name" value="RNA_pol_sigma_r3/r4-like"/>
</dbReference>
<dbReference type="RefSeq" id="WP_236957042.1">
    <property type="nucleotide sequence ID" value="NZ_JBHRSV010000005.1"/>
</dbReference>
<proteinExistence type="inferred from homology"/>
<reference evidence="9" key="1">
    <citation type="journal article" date="2019" name="Int. J. Syst. Evol. Microbiol.">
        <title>The Global Catalogue of Microorganisms (GCM) 10K type strain sequencing project: providing services to taxonomists for standard genome sequencing and annotation.</title>
        <authorList>
            <consortium name="The Broad Institute Genomics Platform"/>
            <consortium name="The Broad Institute Genome Sequencing Center for Infectious Disease"/>
            <person name="Wu L."/>
            <person name="Ma J."/>
        </authorList>
    </citation>
    <scope>NUCLEOTIDE SEQUENCE [LARGE SCALE GENOMIC DNA]</scope>
    <source>
        <strain evidence="9">KCTC 52487</strain>
    </source>
</reference>
<dbReference type="Pfam" id="PF08281">
    <property type="entry name" value="Sigma70_r4_2"/>
    <property type="match status" value="1"/>
</dbReference>
<evidence type="ECO:0000259" key="6">
    <source>
        <dbReference type="Pfam" id="PF04542"/>
    </source>
</evidence>
<dbReference type="CDD" id="cd06171">
    <property type="entry name" value="Sigma70_r4"/>
    <property type="match status" value="1"/>
</dbReference>
<organism evidence="8 9">
    <name type="scientific">Hyphobacterium vulgare</name>
    <dbReference type="NCBI Taxonomy" id="1736751"/>
    <lineage>
        <taxon>Bacteria</taxon>
        <taxon>Pseudomonadati</taxon>
        <taxon>Pseudomonadota</taxon>
        <taxon>Alphaproteobacteria</taxon>
        <taxon>Maricaulales</taxon>
        <taxon>Maricaulaceae</taxon>
        <taxon>Hyphobacterium</taxon>
    </lineage>
</organism>
<evidence type="ECO:0000313" key="9">
    <source>
        <dbReference type="Proteomes" id="UP001595379"/>
    </source>
</evidence>
<keyword evidence="4" id="KW-0238">DNA-binding</keyword>
<evidence type="ECO:0000259" key="7">
    <source>
        <dbReference type="Pfam" id="PF08281"/>
    </source>
</evidence>
<evidence type="ECO:0000256" key="4">
    <source>
        <dbReference type="ARBA" id="ARBA00023125"/>
    </source>
</evidence>
<dbReference type="Proteomes" id="UP001595379">
    <property type="component" value="Unassembled WGS sequence"/>
</dbReference>
<gene>
    <name evidence="8" type="ORF">ACFOOR_05990</name>
</gene>
<protein>
    <submittedName>
        <fullName evidence="8">RNA polymerase sigma factor</fullName>
    </submittedName>
</protein>
<dbReference type="PANTHER" id="PTHR43133:SF8">
    <property type="entry name" value="RNA POLYMERASE SIGMA FACTOR HI_1459-RELATED"/>
    <property type="match status" value="1"/>
</dbReference>
<dbReference type="EMBL" id="JBHRSV010000005">
    <property type="protein sequence ID" value="MFC2925649.1"/>
    <property type="molecule type" value="Genomic_DNA"/>
</dbReference>
<dbReference type="InterPro" id="IPR013249">
    <property type="entry name" value="RNA_pol_sigma70_r4_t2"/>
</dbReference>
<keyword evidence="2" id="KW-0805">Transcription regulation</keyword>
<dbReference type="InterPro" id="IPR036388">
    <property type="entry name" value="WH-like_DNA-bd_sf"/>
</dbReference>
<keyword evidence="5" id="KW-0804">Transcription</keyword>
<evidence type="ECO:0000256" key="1">
    <source>
        <dbReference type="ARBA" id="ARBA00010641"/>
    </source>
</evidence>
<feature type="domain" description="RNA polymerase sigma factor 70 region 4 type 2" evidence="7">
    <location>
        <begin position="131"/>
        <end position="183"/>
    </location>
</feature>
<dbReference type="Gene3D" id="1.10.10.10">
    <property type="entry name" value="Winged helix-like DNA-binding domain superfamily/Winged helix DNA-binding domain"/>
    <property type="match status" value="1"/>
</dbReference>
<comment type="similarity">
    <text evidence="1">Belongs to the sigma-70 factor family. ECF subfamily.</text>
</comment>
<dbReference type="InterPro" id="IPR039425">
    <property type="entry name" value="RNA_pol_sigma-70-like"/>
</dbReference>
<dbReference type="Gene3D" id="1.10.1740.10">
    <property type="match status" value="1"/>
</dbReference>
<comment type="caution">
    <text evidence="8">The sequence shown here is derived from an EMBL/GenBank/DDBJ whole genome shotgun (WGS) entry which is preliminary data.</text>
</comment>
<dbReference type="SUPFAM" id="SSF88946">
    <property type="entry name" value="Sigma2 domain of RNA polymerase sigma factors"/>
    <property type="match status" value="1"/>
</dbReference>
<dbReference type="NCBIfam" id="TIGR02937">
    <property type="entry name" value="sigma70-ECF"/>
    <property type="match status" value="1"/>
</dbReference>
<dbReference type="InterPro" id="IPR007627">
    <property type="entry name" value="RNA_pol_sigma70_r2"/>
</dbReference>
<feature type="domain" description="RNA polymerase sigma-70 region 2" evidence="6">
    <location>
        <begin position="34"/>
        <end position="98"/>
    </location>
</feature>
<name>A0ABV6ZW44_9PROT</name>